<dbReference type="AlphaFoldDB" id="A0AAD6IVY7"/>
<feature type="chain" id="PRO_5042062846" evidence="1">
    <location>
        <begin position="24"/>
        <end position="245"/>
    </location>
</feature>
<dbReference type="Proteomes" id="UP001221413">
    <property type="component" value="Unassembled WGS sequence"/>
</dbReference>
<sequence>MEGVKMIFSLLFALCFWVPRCLAAPVSNPTTDGESLAATEFLEGITWVGPVHPGGVNHTFFGNVDQIRQQIKTAPGFDPAIFNSNAATTANVTDLERFLEGRAPHYNIQCVRSSLTYEGGYLPAFIDSIIKIKALPGGCFVDGPGCKRFACSKNASLGLCNSKAIRLEFTCQELARISEIMVQVFVDDYLKKIRACNVSPKSKGDTAYYKGTVYWTDDGKWWFVQAYGAPCLTPVLTIPESWPKM</sequence>
<gene>
    <name evidence="2" type="ORF">Dda_8286</name>
</gene>
<keyword evidence="1" id="KW-0732">Signal</keyword>
<protein>
    <submittedName>
        <fullName evidence="2">Uncharacterized protein</fullName>
    </submittedName>
</protein>
<evidence type="ECO:0000256" key="1">
    <source>
        <dbReference type="SAM" id="SignalP"/>
    </source>
</evidence>
<comment type="caution">
    <text evidence="2">The sequence shown here is derived from an EMBL/GenBank/DDBJ whole genome shotgun (WGS) entry which is preliminary data.</text>
</comment>
<accession>A0AAD6IVY7</accession>
<keyword evidence="3" id="KW-1185">Reference proteome</keyword>
<feature type="signal peptide" evidence="1">
    <location>
        <begin position="1"/>
        <end position="23"/>
    </location>
</feature>
<evidence type="ECO:0000313" key="2">
    <source>
        <dbReference type="EMBL" id="KAJ6257397.1"/>
    </source>
</evidence>
<evidence type="ECO:0000313" key="3">
    <source>
        <dbReference type="Proteomes" id="UP001221413"/>
    </source>
</evidence>
<organism evidence="2 3">
    <name type="scientific">Drechslerella dactyloides</name>
    <name type="common">Nematode-trapping fungus</name>
    <name type="synonym">Arthrobotrys dactyloides</name>
    <dbReference type="NCBI Taxonomy" id="74499"/>
    <lineage>
        <taxon>Eukaryota</taxon>
        <taxon>Fungi</taxon>
        <taxon>Dikarya</taxon>
        <taxon>Ascomycota</taxon>
        <taxon>Pezizomycotina</taxon>
        <taxon>Orbiliomycetes</taxon>
        <taxon>Orbiliales</taxon>
        <taxon>Orbiliaceae</taxon>
        <taxon>Drechslerella</taxon>
    </lineage>
</organism>
<dbReference type="EMBL" id="JAQGDS010000011">
    <property type="protein sequence ID" value="KAJ6257397.1"/>
    <property type="molecule type" value="Genomic_DNA"/>
</dbReference>
<reference evidence="2" key="1">
    <citation type="submission" date="2023-01" db="EMBL/GenBank/DDBJ databases">
        <title>The chitinases involved in constricting ring structure development in the nematode-trapping fungus Drechslerella dactyloides.</title>
        <authorList>
            <person name="Wang R."/>
            <person name="Zhang L."/>
            <person name="Tang P."/>
            <person name="Li S."/>
            <person name="Liang L."/>
        </authorList>
    </citation>
    <scope>NUCLEOTIDE SEQUENCE</scope>
    <source>
        <strain evidence="2">YMF1.00031</strain>
    </source>
</reference>
<proteinExistence type="predicted"/>
<name>A0AAD6IVY7_DREDA</name>